<name>A0A7J4XP18_9BACE</name>
<keyword evidence="2" id="KW-0805">Transcription regulation</keyword>
<dbReference type="Gene3D" id="1.10.1740.10">
    <property type="match status" value="1"/>
</dbReference>
<keyword evidence="3" id="KW-0731">Sigma factor</keyword>
<protein>
    <submittedName>
        <fullName evidence="7">RNA polymerase sigma-70 factor</fullName>
    </submittedName>
</protein>
<evidence type="ECO:0000313" key="7">
    <source>
        <dbReference type="EMBL" id="KAA3770545.1"/>
    </source>
</evidence>
<dbReference type="PANTHER" id="PTHR43133:SF46">
    <property type="entry name" value="RNA POLYMERASE SIGMA-70 FACTOR ECF SUBFAMILY"/>
    <property type="match status" value="1"/>
</dbReference>
<evidence type="ECO:0000259" key="6">
    <source>
        <dbReference type="Pfam" id="PF08281"/>
    </source>
</evidence>
<organism evidence="7 8">
    <name type="scientific">Bacteroides salyersiae</name>
    <dbReference type="NCBI Taxonomy" id="291644"/>
    <lineage>
        <taxon>Bacteria</taxon>
        <taxon>Pseudomonadati</taxon>
        <taxon>Bacteroidota</taxon>
        <taxon>Bacteroidia</taxon>
        <taxon>Bacteroidales</taxon>
        <taxon>Bacteroidaceae</taxon>
        <taxon>Bacteroides</taxon>
    </lineage>
</organism>
<evidence type="ECO:0000256" key="2">
    <source>
        <dbReference type="ARBA" id="ARBA00023015"/>
    </source>
</evidence>
<dbReference type="InterPro" id="IPR014284">
    <property type="entry name" value="RNA_pol_sigma-70_dom"/>
</dbReference>
<evidence type="ECO:0000313" key="8">
    <source>
        <dbReference type="Proteomes" id="UP000422221"/>
    </source>
</evidence>
<dbReference type="InterPro" id="IPR039425">
    <property type="entry name" value="RNA_pol_sigma-70-like"/>
</dbReference>
<dbReference type="InterPro" id="IPR013324">
    <property type="entry name" value="RNA_pol_sigma_r3/r4-like"/>
</dbReference>
<dbReference type="InterPro" id="IPR014327">
    <property type="entry name" value="RNA_pol_sigma70_bacteroid"/>
</dbReference>
<dbReference type="CDD" id="cd06171">
    <property type="entry name" value="Sigma70_r4"/>
    <property type="match status" value="1"/>
</dbReference>
<dbReference type="Proteomes" id="UP000422221">
    <property type="component" value="Unassembled WGS sequence"/>
</dbReference>
<dbReference type="AlphaFoldDB" id="A0A7J4XP18"/>
<gene>
    <name evidence="7" type="ORF">F3F73_00890</name>
</gene>
<dbReference type="Pfam" id="PF04542">
    <property type="entry name" value="Sigma70_r2"/>
    <property type="match status" value="1"/>
</dbReference>
<dbReference type="GO" id="GO:0006352">
    <property type="term" value="P:DNA-templated transcription initiation"/>
    <property type="evidence" value="ECO:0007669"/>
    <property type="project" value="InterPro"/>
</dbReference>
<dbReference type="PANTHER" id="PTHR43133">
    <property type="entry name" value="RNA POLYMERASE ECF-TYPE SIGMA FACTO"/>
    <property type="match status" value="1"/>
</dbReference>
<keyword evidence="4" id="KW-0804">Transcription</keyword>
<comment type="caution">
    <text evidence="7">The sequence shown here is derived from an EMBL/GenBank/DDBJ whole genome shotgun (WGS) entry which is preliminary data.</text>
</comment>
<dbReference type="RefSeq" id="WP_005925241.1">
    <property type="nucleotide sequence ID" value="NZ_CABKSE010000001.1"/>
</dbReference>
<evidence type="ECO:0000259" key="5">
    <source>
        <dbReference type="Pfam" id="PF04542"/>
    </source>
</evidence>
<evidence type="ECO:0000256" key="3">
    <source>
        <dbReference type="ARBA" id="ARBA00023082"/>
    </source>
</evidence>
<evidence type="ECO:0000256" key="4">
    <source>
        <dbReference type="ARBA" id="ARBA00023163"/>
    </source>
</evidence>
<dbReference type="InterPro" id="IPR036388">
    <property type="entry name" value="WH-like_DNA-bd_sf"/>
</dbReference>
<dbReference type="GO" id="GO:0016987">
    <property type="term" value="F:sigma factor activity"/>
    <property type="evidence" value="ECO:0007669"/>
    <property type="project" value="UniProtKB-KW"/>
</dbReference>
<proteinExistence type="inferred from homology"/>
<dbReference type="NCBIfam" id="TIGR02985">
    <property type="entry name" value="Sig70_bacteroi1"/>
    <property type="match status" value="1"/>
</dbReference>
<dbReference type="InterPro" id="IPR013249">
    <property type="entry name" value="RNA_pol_sigma70_r4_t2"/>
</dbReference>
<dbReference type="Pfam" id="PF08281">
    <property type="entry name" value="Sigma70_r4_2"/>
    <property type="match status" value="1"/>
</dbReference>
<dbReference type="InterPro" id="IPR007627">
    <property type="entry name" value="RNA_pol_sigma70_r2"/>
</dbReference>
<feature type="domain" description="RNA polymerase sigma-70 region 2" evidence="5">
    <location>
        <begin position="13"/>
        <end position="79"/>
    </location>
</feature>
<dbReference type="GO" id="GO:0003677">
    <property type="term" value="F:DNA binding"/>
    <property type="evidence" value="ECO:0007669"/>
    <property type="project" value="InterPro"/>
</dbReference>
<dbReference type="NCBIfam" id="TIGR02937">
    <property type="entry name" value="sigma70-ECF"/>
    <property type="match status" value="1"/>
</dbReference>
<comment type="similarity">
    <text evidence="1">Belongs to the sigma-70 factor family. ECF subfamily.</text>
</comment>
<feature type="domain" description="RNA polymerase sigma factor 70 region 4 type 2" evidence="6">
    <location>
        <begin position="119"/>
        <end position="170"/>
    </location>
</feature>
<dbReference type="GeneID" id="93116026"/>
<sequence length="187" mass="22032">MSNTPEPITFNQLFTDYKGRFTRFAQTYVRNTAVAEDIVIDSLVYYWENRQRLDENTNIPAYVLTVIKHKCLNHLQQQQIHKDIEENIQSHAEWELSTRIATLEACNPNELFNAEAMEIVNRTLAKLPARTREIFIMSRMKNMSHKEIAAKLDITTKGVEFHISKALKELRISLKDYLPVFLYLFFY</sequence>
<dbReference type="Gene3D" id="1.10.10.10">
    <property type="entry name" value="Winged helix-like DNA-binding domain superfamily/Winged helix DNA-binding domain"/>
    <property type="match status" value="1"/>
</dbReference>
<dbReference type="SUPFAM" id="SSF88659">
    <property type="entry name" value="Sigma3 and sigma4 domains of RNA polymerase sigma factors"/>
    <property type="match status" value="1"/>
</dbReference>
<reference evidence="7 8" key="1">
    <citation type="journal article" date="2019" name="Nat. Med.">
        <title>A library of human gut bacterial isolates paired with longitudinal multiomics data enables mechanistic microbiome research.</title>
        <authorList>
            <person name="Poyet M."/>
            <person name="Groussin M."/>
            <person name="Gibbons S.M."/>
            <person name="Avila-Pacheco J."/>
            <person name="Jiang X."/>
            <person name="Kearney S.M."/>
            <person name="Perrotta A.R."/>
            <person name="Berdy B."/>
            <person name="Zhao S."/>
            <person name="Lieberman T.D."/>
            <person name="Swanson P.K."/>
            <person name="Smith M."/>
            <person name="Roesemann S."/>
            <person name="Alexander J.E."/>
            <person name="Rich S.A."/>
            <person name="Livny J."/>
            <person name="Vlamakis H."/>
            <person name="Clish C."/>
            <person name="Bullock K."/>
            <person name="Deik A."/>
            <person name="Scott J."/>
            <person name="Pierce K.A."/>
            <person name="Xavier R.J."/>
            <person name="Alm E.J."/>
        </authorList>
    </citation>
    <scope>NUCLEOTIDE SEQUENCE [LARGE SCALE GENOMIC DNA]</scope>
    <source>
        <strain evidence="7 8">BIOML-A10</strain>
    </source>
</reference>
<evidence type="ECO:0000256" key="1">
    <source>
        <dbReference type="ARBA" id="ARBA00010641"/>
    </source>
</evidence>
<dbReference type="InterPro" id="IPR013325">
    <property type="entry name" value="RNA_pol_sigma_r2"/>
</dbReference>
<dbReference type="SUPFAM" id="SSF88946">
    <property type="entry name" value="Sigma2 domain of RNA polymerase sigma factors"/>
    <property type="match status" value="1"/>
</dbReference>
<accession>A0A7J4XP18</accession>
<dbReference type="EMBL" id="VWMK01000001">
    <property type="protein sequence ID" value="KAA3770545.1"/>
    <property type="molecule type" value="Genomic_DNA"/>
</dbReference>